<evidence type="ECO:0000313" key="3">
    <source>
        <dbReference type="Proteomes" id="UP000586827"/>
    </source>
</evidence>
<feature type="region of interest" description="Disordered" evidence="1">
    <location>
        <begin position="27"/>
        <end position="53"/>
    </location>
</feature>
<dbReference type="Proteomes" id="UP000586827">
    <property type="component" value="Unassembled WGS sequence"/>
</dbReference>
<comment type="caution">
    <text evidence="2">The sequence shown here is derived from an EMBL/GenBank/DDBJ whole genome shotgun (WGS) entry which is preliminary data.</text>
</comment>
<reference evidence="2 3" key="1">
    <citation type="submission" date="2020-05" db="EMBL/GenBank/DDBJ databases">
        <title>MicrobeNet Type strains.</title>
        <authorList>
            <person name="Nicholson A.C."/>
        </authorList>
    </citation>
    <scope>NUCLEOTIDE SEQUENCE [LARGE SCALE GENOMIC DNA]</scope>
    <source>
        <strain evidence="2 3">JCM 3224</strain>
    </source>
</reference>
<organism evidence="2 3">
    <name type="scientific">Nocardia uniformis</name>
    <dbReference type="NCBI Taxonomy" id="53432"/>
    <lineage>
        <taxon>Bacteria</taxon>
        <taxon>Bacillati</taxon>
        <taxon>Actinomycetota</taxon>
        <taxon>Actinomycetes</taxon>
        <taxon>Mycobacteriales</taxon>
        <taxon>Nocardiaceae</taxon>
        <taxon>Nocardia</taxon>
    </lineage>
</organism>
<sequence length="53" mass="5803">MVFEAEAAEQAFVQGLGLLAYRLDDGDEPSETVRATPHLSEPARSVIRRCGSR</sequence>
<keyword evidence="3" id="KW-1185">Reference proteome</keyword>
<dbReference type="AlphaFoldDB" id="A0A849BVJ9"/>
<proteinExistence type="predicted"/>
<name>A0A849BVJ9_9NOCA</name>
<evidence type="ECO:0000256" key="1">
    <source>
        <dbReference type="SAM" id="MobiDB-lite"/>
    </source>
</evidence>
<evidence type="ECO:0000313" key="2">
    <source>
        <dbReference type="EMBL" id="NNH68966.1"/>
    </source>
</evidence>
<gene>
    <name evidence="2" type="ORF">HLB23_03600</name>
</gene>
<accession>A0A849BVJ9</accession>
<protein>
    <submittedName>
        <fullName evidence="2">Uncharacterized protein</fullName>
    </submittedName>
</protein>
<dbReference type="EMBL" id="JABELX010000001">
    <property type="protein sequence ID" value="NNH68966.1"/>
    <property type="molecule type" value="Genomic_DNA"/>
</dbReference>